<comment type="caution">
    <text evidence="2">The sequence shown here is derived from an EMBL/GenBank/DDBJ whole genome shotgun (WGS) entry which is preliminary data.</text>
</comment>
<dbReference type="Proteomes" id="UP000654947">
    <property type="component" value="Unassembled WGS sequence"/>
</dbReference>
<protein>
    <recommendedName>
        <fullName evidence="4">Methyltransferase domain-containing protein</fullName>
    </recommendedName>
</protein>
<evidence type="ECO:0008006" key="4">
    <source>
        <dbReference type="Google" id="ProtNLM"/>
    </source>
</evidence>
<organism evidence="2 3">
    <name type="scientific">Nocardiopsis kunsanensis</name>
    <dbReference type="NCBI Taxonomy" id="141693"/>
    <lineage>
        <taxon>Bacteria</taxon>
        <taxon>Bacillati</taxon>
        <taxon>Actinomycetota</taxon>
        <taxon>Actinomycetes</taxon>
        <taxon>Streptosporangiales</taxon>
        <taxon>Nocardiopsidaceae</taxon>
        <taxon>Nocardiopsis</taxon>
    </lineage>
</organism>
<accession>A0A919CLC9</accession>
<evidence type="ECO:0000256" key="1">
    <source>
        <dbReference type="SAM" id="MobiDB-lite"/>
    </source>
</evidence>
<reference evidence="2 3" key="1">
    <citation type="journal article" date="2014" name="Int. J. Syst. Evol. Microbiol.">
        <title>Complete genome sequence of Corynebacterium casei LMG S-19264T (=DSM 44701T), isolated from a smear-ripened cheese.</title>
        <authorList>
            <consortium name="US DOE Joint Genome Institute (JGI-PGF)"/>
            <person name="Walter F."/>
            <person name="Albersmeier A."/>
            <person name="Kalinowski J."/>
            <person name="Ruckert C."/>
        </authorList>
    </citation>
    <scope>NUCLEOTIDE SEQUENCE [LARGE SCALE GENOMIC DNA]</scope>
    <source>
        <strain evidence="2 3">KCTC 19473</strain>
    </source>
</reference>
<evidence type="ECO:0000313" key="2">
    <source>
        <dbReference type="EMBL" id="GHD36437.1"/>
    </source>
</evidence>
<feature type="compositionally biased region" description="Polar residues" evidence="1">
    <location>
        <begin position="15"/>
        <end position="24"/>
    </location>
</feature>
<proteinExistence type="predicted"/>
<name>A0A919CLC9_9ACTN</name>
<dbReference type="RefSeq" id="WP_193518644.1">
    <property type="nucleotide sequence ID" value="NZ_BMXL01000039.1"/>
</dbReference>
<evidence type="ECO:0000313" key="3">
    <source>
        <dbReference type="Proteomes" id="UP000654947"/>
    </source>
</evidence>
<dbReference type="Gene3D" id="3.40.50.150">
    <property type="entry name" value="Vaccinia Virus protein VP39"/>
    <property type="match status" value="1"/>
</dbReference>
<dbReference type="InterPro" id="IPR029063">
    <property type="entry name" value="SAM-dependent_MTases_sf"/>
</dbReference>
<sequence length="321" mass="35921">MPLTQLHRDHRQGLNAHQASTGPDNTDDAETALYLAVWAHSEDRWELARHHAHRARTLDPHSEFARLFHLHLQEGHAPVYDSPEAFSAFIRAGGNLQLYRATSRALQQIYQEQRPRALLDIGPGDGLALLPALRAAPVHAPHVDLVEPSTALLEQAAGALTRNGFAHRAFAATIEDFTTDRPDTGWDLVQSTFALQSLPPRRRRPVLGHLASRTRALAVVEFDVAPVEDPFDPDWFRDCAGRLEGGLREYGAERDLVGAGFIIPVILGHFATHTRTNHEHSVQDWVHDLEGAGFTDVQAHHLCDYWWEPAWIIHARGHRPA</sequence>
<feature type="region of interest" description="Disordered" evidence="1">
    <location>
        <begin position="1"/>
        <end position="26"/>
    </location>
</feature>
<dbReference type="EMBL" id="BMXL01000039">
    <property type="protein sequence ID" value="GHD36437.1"/>
    <property type="molecule type" value="Genomic_DNA"/>
</dbReference>
<keyword evidence="3" id="KW-1185">Reference proteome</keyword>
<dbReference type="SUPFAM" id="SSF53335">
    <property type="entry name" value="S-adenosyl-L-methionine-dependent methyltransferases"/>
    <property type="match status" value="1"/>
</dbReference>
<gene>
    <name evidence="2" type="ORF">GCM10007147_43810</name>
</gene>
<dbReference type="AlphaFoldDB" id="A0A919CLC9"/>